<name>A0A146GB32_TERSA</name>
<gene>
    <name evidence="4" type="ORF">TSACC_22847</name>
</gene>
<keyword evidence="5" id="KW-1185">Reference proteome</keyword>
<dbReference type="Gene3D" id="3.40.50.1110">
    <property type="entry name" value="SGNH hydrolase"/>
    <property type="match status" value="1"/>
</dbReference>
<comment type="caution">
    <text evidence="4">The sequence shown here is derived from an EMBL/GenBank/DDBJ whole genome shotgun (WGS) entry which is preliminary data.</text>
</comment>
<comment type="similarity">
    <text evidence="1">Belongs to the 'GDSL' lipolytic enzyme family.</text>
</comment>
<evidence type="ECO:0000259" key="3">
    <source>
        <dbReference type="Pfam" id="PF13472"/>
    </source>
</evidence>
<accession>A0A146GB32</accession>
<dbReference type="Pfam" id="PF13472">
    <property type="entry name" value="Lipase_GDSL_2"/>
    <property type="match status" value="1"/>
</dbReference>
<evidence type="ECO:0000313" key="4">
    <source>
        <dbReference type="EMBL" id="GAT34422.1"/>
    </source>
</evidence>
<dbReference type="AlphaFoldDB" id="A0A146GB32"/>
<dbReference type="STRING" id="690879.TSACC_22847"/>
<sequence>MGAKAETVVVLVGDSTVADWAKEKPARGWGQLLPEYLVEDSRVMNLAVCGASTKTFPDTGNWQKAVGSGAKYMLIQFGHNDSHAPDKPESTKADGEFTANLERFITEARHAGITPVLVTPVHRRMYGADGKPSTELAPYAAATRKVAEKMNVPLIDLYAVSGEYFEKIGESGSVGITVSDTDRSHFTEQGARQIAGFVAAGLKDTSPETAQLVKP</sequence>
<dbReference type="EMBL" id="BDCO01000002">
    <property type="protein sequence ID" value="GAT34422.1"/>
    <property type="molecule type" value="Genomic_DNA"/>
</dbReference>
<dbReference type="InterPro" id="IPR037459">
    <property type="entry name" value="RhgT-like"/>
</dbReference>
<reference evidence="5" key="1">
    <citation type="journal article" date="2017" name="Genome Announc.">
        <title>Draft Genome Sequence of Terrimicrobium sacchariphilum NM-5T, a Facultative Anaerobic Soil Bacterium of the Class Spartobacteria.</title>
        <authorList>
            <person name="Qiu Y.L."/>
            <person name="Tourlousse D.M."/>
            <person name="Matsuura N."/>
            <person name="Ohashi A."/>
            <person name="Sekiguchi Y."/>
        </authorList>
    </citation>
    <scope>NUCLEOTIDE SEQUENCE [LARGE SCALE GENOMIC DNA]</scope>
    <source>
        <strain evidence="5">NM-5</strain>
    </source>
</reference>
<protein>
    <submittedName>
        <fullName evidence="4">LysophospholiPASe L1</fullName>
    </submittedName>
</protein>
<dbReference type="CDD" id="cd01821">
    <property type="entry name" value="Rhamnogalacturan_acetylesterase_like"/>
    <property type="match status" value="1"/>
</dbReference>
<proteinExistence type="inferred from homology"/>
<dbReference type="InterPro" id="IPR036514">
    <property type="entry name" value="SGNH_hydro_sf"/>
</dbReference>
<feature type="domain" description="SGNH hydrolase-type esterase" evidence="3">
    <location>
        <begin position="12"/>
        <end position="192"/>
    </location>
</feature>
<evidence type="ECO:0000256" key="1">
    <source>
        <dbReference type="ARBA" id="ARBA00008668"/>
    </source>
</evidence>
<dbReference type="Proteomes" id="UP000076023">
    <property type="component" value="Unassembled WGS sequence"/>
</dbReference>
<organism evidence="4 5">
    <name type="scientific">Terrimicrobium sacchariphilum</name>
    <dbReference type="NCBI Taxonomy" id="690879"/>
    <lineage>
        <taxon>Bacteria</taxon>
        <taxon>Pseudomonadati</taxon>
        <taxon>Verrucomicrobiota</taxon>
        <taxon>Terrimicrobiia</taxon>
        <taxon>Terrimicrobiales</taxon>
        <taxon>Terrimicrobiaceae</taxon>
        <taxon>Terrimicrobium</taxon>
    </lineage>
</organism>
<dbReference type="InterPro" id="IPR013830">
    <property type="entry name" value="SGNH_hydro"/>
</dbReference>
<evidence type="ECO:0000313" key="5">
    <source>
        <dbReference type="Proteomes" id="UP000076023"/>
    </source>
</evidence>
<keyword evidence="2" id="KW-0378">Hydrolase</keyword>
<dbReference type="PANTHER" id="PTHR43695">
    <property type="entry name" value="PUTATIVE (AFU_ORTHOLOGUE AFUA_2G17250)-RELATED"/>
    <property type="match status" value="1"/>
</dbReference>
<evidence type="ECO:0000256" key="2">
    <source>
        <dbReference type="ARBA" id="ARBA00022801"/>
    </source>
</evidence>
<dbReference type="SUPFAM" id="SSF52266">
    <property type="entry name" value="SGNH hydrolase"/>
    <property type="match status" value="1"/>
</dbReference>
<dbReference type="PANTHER" id="PTHR43695:SF1">
    <property type="entry name" value="RHAMNOGALACTURONAN ACETYLESTERASE"/>
    <property type="match status" value="1"/>
</dbReference>
<dbReference type="InParanoid" id="A0A146GB32"/>
<dbReference type="GO" id="GO:0016788">
    <property type="term" value="F:hydrolase activity, acting on ester bonds"/>
    <property type="evidence" value="ECO:0007669"/>
    <property type="project" value="UniProtKB-ARBA"/>
</dbReference>